<reference evidence="1 2" key="2">
    <citation type="journal article" date="2012" name="Environ. Microbiol.">
        <title>Characterization of the first alginolytic operons in a marine bacterium: from their emergence in marine Flavobacteriia to their independent transfers to marine Proteobacteria and human gut Bacteroides.</title>
        <authorList>
            <person name="Thomas F."/>
            <person name="Barbeyron T."/>
            <person name="Tonon T."/>
            <person name="Genicot S."/>
            <person name="Czjzek M."/>
            <person name="Michel G."/>
        </authorList>
    </citation>
    <scope>NUCLEOTIDE SEQUENCE [LARGE SCALE GENOMIC DNA]</scope>
    <source>
        <strain evidence="2">DSM 12802 / CCUG 47099 / CIP 106680 / NCIMB 13871 / Dsij</strain>
    </source>
</reference>
<dbReference type="EMBL" id="FP476056">
    <property type="protein sequence ID" value="CAZ97431.1"/>
    <property type="molecule type" value="Genomic_DNA"/>
</dbReference>
<dbReference type="HOGENOM" id="CLU_1531964_0_0_10"/>
<keyword evidence="2" id="KW-1185">Reference proteome</keyword>
<dbReference type="STRING" id="63186.ZOBELLIA_3293"/>
<evidence type="ECO:0000313" key="1">
    <source>
        <dbReference type="EMBL" id="CAZ97431.1"/>
    </source>
</evidence>
<proteinExistence type="predicted"/>
<dbReference type="OrthoDB" id="9900304at2"/>
<gene>
    <name evidence="1" type="ordered locus">zobellia_3293</name>
</gene>
<dbReference type="Proteomes" id="UP000008898">
    <property type="component" value="Chromosome"/>
</dbReference>
<evidence type="ECO:0000313" key="2">
    <source>
        <dbReference type="Proteomes" id="UP000008898"/>
    </source>
</evidence>
<reference evidence="2" key="1">
    <citation type="submission" date="2009-07" db="EMBL/GenBank/DDBJ databases">
        <title>Complete genome sequence of Zobellia galactanivorans Dsij.</title>
        <authorList>
            <consortium name="Genoscope - CEA"/>
        </authorList>
    </citation>
    <scope>NUCLEOTIDE SEQUENCE [LARGE SCALE GENOMIC DNA]</scope>
    <source>
        <strain evidence="2">DSM 12802 / CCUG 47099 / CIP 106680 / NCIMB 13871 / Dsij</strain>
    </source>
</reference>
<dbReference type="RefSeq" id="WP_013994624.1">
    <property type="nucleotide sequence ID" value="NC_015844.1"/>
</dbReference>
<dbReference type="KEGG" id="zga:ZOBELLIA_3293"/>
<dbReference type="AlphaFoldDB" id="G0L7H4"/>
<protein>
    <submittedName>
        <fullName evidence="1">Uncharacterized protein</fullName>
    </submittedName>
</protein>
<name>G0L7H4_ZOBGA</name>
<sequence length="175" mass="19451">MIHQETAKKMLDKKFFKQVTGAGKGLLGLIDPSYKRYIASSQHKVVPQKLLKYYAPTSEGTSEGFGEYGVFACIQNEQGEQELEAIEASLNEKGLLDDISNIRYESQSVSGCCLVDGFNSGEIEEGELLIRQHSTDNVYVYVLTNDKQGKIQSLNTAVSCIHPKYGRTVYSLNKV</sequence>
<dbReference type="PATRIC" id="fig|63186.3.peg.3215"/>
<organism evidence="1 2">
    <name type="scientific">Zobellia galactanivorans (strain DSM 12802 / CCUG 47099 / CIP 106680 / NCIMB 13871 / Dsij)</name>
    <dbReference type="NCBI Taxonomy" id="63186"/>
    <lineage>
        <taxon>Bacteria</taxon>
        <taxon>Pseudomonadati</taxon>
        <taxon>Bacteroidota</taxon>
        <taxon>Flavobacteriia</taxon>
        <taxon>Flavobacteriales</taxon>
        <taxon>Flavobacteriaceae</taxon>
        <taxon>Zobellia</taxon>
    </lineage>
</organism>
<accession>G0L7H4</accession>